<name>A0A0C9YW02_9AGAM</name>
<evidence type="ECO:0000313" key="2">
    <source>
        <dbReference type="Proteomes" id="UP000054018"/>
    </source>
</evidence>
<dbReference type="HOGENOM" id="CLU_2574781_0_0_1"/>
<dbReference type="AlphaFoldDB" id="A0A0C9YW02"/>
<reference evidence="1 2" key="1">
    <citation type="submission" date="2014-04" db="EMBL/GenBank/DDBJ databases">
        <authorList>
            <consortium name="DOE Joint Genome Institute"/>
            <person name="Kuo A."/>
            <person name="Kohler A."/>
            <person name="Costa M.D."/>
            <person name="Nagy L.G."/>
            <person name="Floudas D."/>
            <person name="Copeland A."/>
            <person name="Barry K.W."/>
            <person name="Cichocki N."/>
            <person name="Veneault-Fourrey C."/>
            <person name="LaButti K."/>
            <person name="Lindquist E.A."/>
            <person name="Lipzen A."/>
            <person name="Lundell T."/>
            <person name="Morin E."/>
            <person name="Murat C."/>
            <person name="Sun H."/>
            <person name="Tunlid A."/>
            <person name="Henrissat B."/>
            <person name="Grigoriev I.V."/>
            <person name="Hibbett D.S."/>
            <person name="Martin F."/>
            <person name="Nordberg H.P."/>
            <person name="Cantor M.N."/>
            <person name="Hua S.X."/>
        </authorList>
    </citation>
    <scope>NUCLEOTIDE SEQUENCE [LARGE SCALE GENOMIC DNA]</scope>
    <source>
        <strain evidence="1 2">441</strain>
    </source>
</reference>
<proteinExistence type="predicted"/>
<keyword evidence="2" id="KW-1185">Reference proteome</keyword>
<dbReference type="EMBL" id="KN834128">
    <property type="protein sequence ID" value="KIK12033.1"/>
    <property type="molecule type" value="Genomic_DNA"/>
</dbReference>
<organism evidence="1 2">
    <name type="scientific">Pisolithus microcarpus 441</name>
    <dbReference type="NCBI Taxonomy" id="765257"/>
    <lineage>
        <taxon>Eukaryota</taxon>
        <taxon>Fungi</taxon>
        <taxon>Dikarya</taxon>
        <taxon>Basidiomycota</taxon>
        <taxon>Agaricomycotina</taxon>
        <taxon>Agaricomycetes</taxon>
        <taxon>Agaricomycetidae</taxon>
        <taxon>Boletales</taxon>
        <taxon>Sclerodermatineae</taxon>
        <taxon>Pisolithaceae</taxon>
        <taxon>Pisolithus</taxon>
    </lineage>
</organism>
<protein>
    <submittedName>
        <fullName evidence="1">Uncharacterized protein</fullName>
    </submittedName>
</protein>
<reference evidence="2" key="2">
    <citation type="submission" date="2015-01" db="EMBL/GenBank/DDBJ databases">
        <title>Evolutionary Origins and Diversification of the Mycorrhizal Mutualists.</title>
        <authorList>
            <consortium name="DOE Joint Genome Institute"/>
            <consortium name="Mycorrhizal Genomics Consortium"/>
            <person name="Kohler A."/>
            <person name="Kuo A."/>
            <person name="Nagy L.G."/>
            <person name="Floudas D."/>
            <person name="Copeland A."/>
            <person name="Barry K.W."/>
            <person name="Cichocki N."/>
            <person name="Veneault-Fourrey C."/>
            <person name="LaButti K."/>
            <person name="Lindquist E.A."/>
            <person name="Lipzen A."/>
            <person name="Lundell T."/>
            <person name="Morin E."/>
            <person name="Murat C."/>
            <person name="Riley R."/>
            <person name="Ohm R."/>
            <person name="Sun H."/>
            <person name="Tunlid A."/>
            <person name="Henrissat B."/>
            <person name="Grigoriev I.V."/>
            <person name="Hibbett D.S."/>
            <person name="Martin F."/>
        </authorList>
    </citation>
    <scope>NUCLEOTIDE SEQUENCE [LARGE SCALE GENOMIC DNA]</scope>
    <source>
        <strain evidence="2">441</strain>
    </source>
</reference>
<dbReference type="Proteomes" id="UP000054018">
    <property type="component" value="Unassembled WGS sequence"/>
</dbReference>
<gene>
    <name evidence="1" type="ORF">PISMIDRAFT_467277</name>
</gene>
<sequence>MIGAALVRRSSPAVIVSTHYLEVGLQLCYLSPRFYVATRCFEADLSRIVPVKGDGRGVCRREKSGSIGSISGHKKDMFHSS</sequence>
<evidence type="ECO:0000313" key="1">
    <source>
        <dbReference type="EMBL" id="KIK12033.1"/>
    </source>
</evidence>
<accession>A0A0C9YW02</accession>